<reference evidence="7 8" key="1">
    <citation type="submission" date="2015-12" db="EMBL/GenBank/DDBJ databases">
        <title>Draft genome of Thermovenabulum gondwanense isolated from a red thermophilic microbial mat colonisisng an outflow channel of a bore well.</title>
        <authorList>
            <person name="Patel B.K."/>
        </authorList>
    </citation>
    <scope>NUCLEOTIDE SEQUENCE [LARGE SCALE GENOMIC DNA]</scope>
    <source>
        <strain evidence="7 8">R270</strain>
    </source>
</reference>
<evidence type="ECO:0000256" key="6">
    <source>
        <dbReference type="SAM" id="Phobius"/>
    </source>
</evidence>
<dbReference type="GO" id="GO:0035673">
    <property type="term" value="F:oligopeptide transmembrane transporter activity"/>
    <property type="evidence" value="ECO:0007669"/>
    <property type="project" value="InterPro"/>
</dbReference>
<feature type="transmembrane region" description="Helical" evidence="6">
    <location>
        <begin position="372"/>
        <end position="389"/>
    </location>
</feature>
<proteinExistence type="predicted"/>
<evidence type="ECO:0000256" key="2">
    <source>
        <dbReference type="ARBA" id="ARBA00022448"/>
    </source>
</evidence>
<feature type="transmembrane region" description="Helical" evidence="6">
    <location>
        <begin position="107"/>
        <end position="130"/>
    </location>
</feature>
<evidence type="ECO:0000256" key="3">
    <source>
        <dbReference type="ARBA" id="ARBA00022692"/>
    </source>
</evidence>
<keyword evidence="3 6" id="KW-0812">Transmembrane</keyword>
<keyword evidence="5 6" id="KW-0472">Membrane</keyword>
<gene>
    <name evidence="7" type="ORF">ATZ99_22750</name>
</gene>
<dbReference type="GO" id="GO:0016020">
    <property type="term" value="C:membrane"/>
    <property type="evidence" value="ECO:0007669"/>
    <property type="project" value="UniProtKB-SubCell"/>
</dbReference>
<evidence type="ECO:0000256" key="5">
    <source>
        <dbReference type="ARBA" id="ARBA00023136"/>
    </source>
</evidence>
<feature type="transmembrane region" description="Helical" evidence="6">
    <location>
        <begin position="486"/>
        <end position="505"/>
    </location>
</feature>
<dbReference type="InterPro" id="IPR004813">
    <property type="entry name" value="OPT"/>
</dbReference>
<accession>A0A162M3Q2</accession>
<name>A0A162M3Q2_9FIRM</name>
<dbReference type="STRING" id="520767.ATZ99_22750"/>
<dbReference type="EMBL" id="LOHZ01000047">
    <property type="protein sequence ID" value="KYO63795.1"/>
    <property type="molecule type" value="Genomic_DNA"/>
</dbReference>
<feature type="transmembrane region" description="Helical" evidence="6">
    <location>
        <begin position="321"/>
        <end position="342"/>
    </location>
</feature>
<feature type="transmembrane region" description="Helical" evidence="6">
    <location>
        <begin position="21"/>
        <end position="42"/>
    </location>
</feature>
<comment type="subcellular location">
    <subcellularLocation>
        <location evidence="1">Membrane</location>
        <topology evidence="1">Multi-pass membrane protein</topology>
    </subcellularLocation>
</comment>
<dbReference type="PATRIC" id="fig|520767.4.peg.2408"/>
<feature type="transmembrane region" description="Helical" evidence="6">
    <location>
        <begin position="257"/>
        <end position="276"/>
    </location>
</feature>
<evidence type="ECO:0000256" key="1">
    <source>
        <dbReference type="ARBA" id="ARBA00004141"/>
    </source>
</evidence>
<keyword evidence="2" id="KW-0813">Transport</keyword>
<sequence length="543" mass="57059">MEKENESKIKYAETFKDQLTLRSIILGALGSVVITASSTYVALRMGALPWPTIFVAILSLTILKAIGKTNINEINVTHTAMSAGGLVAGGLAFTIPGIWMVNPDAKVSFFTLVVVTLCGTVLGLIFTGLIRKHFIEGEKLPFPMGIAASQTLIAGDEGGKKGRYLFSSLGFAAIFTALRDQFGIVPAALTSQSLFAKNIFFGAWLSPMAAGIGYIIGPLYMGTWFLGAVLSYFLIIPMGVSFGVFPNVDAATAFKNSMGIGLIVGSGIGVLIKGVLPKAKEIFAPMIKGEVEKGEINMRWAPFVFALAALILTFLTEMSLISSILTIIGVWVTVAMAATITGQTGINPMEIFGILVLLFIKIFVKLGFIESFLIAAVVAVACGLAGDALQDFKAGYLLKTEPRAQLISEGIGGLIGAFVSVVVLFIMHNAYGSMGPGTELVAPQAYAVSTMVKGLPNPAAFIAGLILGAILYFIKIPGMTVGIGMYLPMVISTTAGLGGIVRFVMDKKYPNSNENGTLISSGFLGGEGVTGVLLAIIKVMTAA</sequence>
<dbReference type="PANTHER" id="PTHR31645">
    <property type="entry name" value="OLIGOPEPTIDE TRANSPORTER YGL114W-RELATED"/>
    <property type="match status" value="1"/>
</dbReference>
<feature type="transmembrane region" description="Helical" evidence="6">
    <location>
        <begin position="297"/>
        <end position="315"/>
    </location>
</feature>
<feature type="transmembrane region" description="Helical" evidence="6">
    <location>
        <begin position="48"/>
        <end position="67"/>
    </location>
</feature>
<feature type="transmembrane region" description="Helical" evidence="6">
    <location>
        <begin position="410"/>
        <end position="431"/>
    </location>
</feature>
<evidence type="ECO:0000313" key="8">
    <source>
        <dbReference type="Proteomes" id="UP000075737"/>
    </source>
</evidence>
<keyword evidence="8" id="KW-1185">Reference proteome</keyword>
<organism evidence="7 8">
    <name type="scientific">Thermovenabulum gondwanense</name>
    <dbReference type="NCBI Taxonomy" id="520767"/>
    <lineage>
        <taxon>Bacteria</taxon>
        <taxon>Bacillati</taxon>
        <taxon>Bacillota</taxon>
        <taxon>Clostridia</taxon>
        <taxon>Thermosediminibacterales</taxon>
        <taxon>Thermosediminibacteraceae</taxon>
        <taxon>Thermovenabulum</taxon>
    </lineage>
</organism>
<dbReference type="Proteomes" id="UP000075737">
    <property type="component" value="Unassembled WGS sequence"/>
</dbReference>
<comment type="caution">
    <text evidence="7">The sequence shown here is derived from an EMBL/GenBank/DDBJ whole genome shotgun (WGS) entry which is preliminary data.</text>
</comment>
<feature type="transmembrane region" description="Helical" evidence="6">
    <location>
        <begin position="517"/>
        <end position="537"/>
    </location>
</feature>
<dbReference type="Pfam" id="PF03169">
    <property type="entry name" value="OPT"/>
    <property type="match status" value="1"/>
</dbReference>
<evidence type="ECO:0008006" key="9">
    <source>
        <dbReference type="Google" id="ProtNLM"/>
    </source>
</evidence>
<dbReference type="PANTHER" id="PTHR31645:SF0">
    <property type="entry name" value="OLIGOPEPTIDE TRANSPORTER YGL114W-RELATED"/>
    <property type="match status" value="1"/>
</dbReference>
<dbReference type="RefSeq" id="WP_222927124.1">
    <property type="nucleotide sequence ID" value="NZ_LOHZ01000047.1"/>
</dbReference>
<feature type="transmembrane region" description="Helical" evidence="6">
    <location>
        <begin position="199"/>
        <end position="217"/>
    </location>
</feature>
<dbReference type="AlphaFoldDB" id="A0A162M3Q2"/>
<evidence type="ECO:0000313" key="7">
    <source>
        <dbReference type="EMBL" id="KYO63795.1"/>
    </source>
</evidence>
<feature type="transmembrane region" description="Helical" evidence="6">
    <location>
        <begin position="224"/>
        <end position="245"/>
    </location>
</feature>
<dbReference type="InterPro" id="IPR045035">
    <property type="entry name" value="YSL-like"/>
</dbReference>
<feature type="transmembrane region" description="Helical" evidence="6">
    <location>
        <begin position="79"/>
        <end position="101"/>
    </location>
</feature>
<keyword evidence="4 6" id="KW-1133">Transmembrane helix</keyword>
<evidence type="ECO:0000256" key="4">
    <source>
        <dbReference type="ARBA" id="ARBA00022989"/>
    </source>
</evidence>
<protein>
    <recommendedName>
        <fullName evidence="9">OPT oligopeptide transporter protein</fullName>
    </recommendedName>
</protein>
<feature type="transmembrane region" description="Helical" evidence="6">
    <location>
        <begin position="455"/>
        <end position="474"/>
    </location>
</feature>